<dbReference type="OrthoDB" id="5857151at2759"/>
<dbReference type="Gene3D" id="2.60.120.200">
    <property type="match status" value="1"/>
</dbReference>
<dbReference type="Proteomes" id="UP000053676">
    <property type="component" value="Unassembled WGS sequence"/>
</dbReference>
<dbReference type="SUPFAM" id="SSF49899">
    <property type="entry name" value="Concanavalin A-like lectins/glucanases"/>
    <property type="match status" value="1"/>
</dbReference>
<protein>
    <submittedName>
        <fullName evidence="4">Laminin G domain protein</fullName>
    </submittedName>
</protein>
<evidence type="ECO:0000256" key="1">
    <source>
        <dbReference type="PROSITE-ProRule" id="PRU00122"/>
    </source>
</evidence>
<dbReference type="Pfam" id="PF02210">
    <property type="entry name" value="Laminin_G_2"/>
    <property type="match status" value="1"/>
</dbReference>
<sequence>MGPGSLLVVLLFLLVRVVNGIVFQGSCSDNTLLCEQLCVTLSPETYECGCWNDHVLLSNGISCKVVATEQDVTVTTTEPNAVTTRLKRDRTIWPKEKDTAPLSFTGNNYAEFPVPATSYLETNITLEFRTSEKRDAILFFAGQFNADDYISIAIIGPNIILRHDCGEGAIEDMYRGPFALNEWHSVTVWRKFCDRTEMKVDTRPLMVDLTEQFRFYKGISMDEGVFVGGAPPHIDAFESKVGTANGFHGCIRKLIINNDVLLDTENEVNTAVNLQDLEYCNPITQTQSAPLPKIREIDLSTGRLYKHAEINSGKAHAEPEITTTTKLATTTTSSAAVTKYQGGSLIIKKSKPTKH</sequence>
<dbReference type="SUPFAM" id="SSF57196">
    <property type="entry name" value="EGF/Laminin"/>
    <property type="match status" value="1"/>
</dbReference>
<dbReference type="PANTHER" id="PTHR15036">
    <property type="entry name" value="PIKACHURIN-LIKE PROTEIN"/>
    <property type="match status" value="1"/>
</dbReference>
<dbReference type="PANTHER" id="PTHR15036:SF85">
    <property type="entry name" value="SP2353, ISOFORM A"/>
    <property type="match status" value="1"/>
</dbReference>
<dbReference type="AlphaFoldDB" id="W2TR47"/>
<keyword evidence="2" id="KW-0732">Signal</keyword>
<keyword evidence="5" id="KW-1185">Reference proteome</keyword>
<comment type="caution">
    <text evidence="1">Lacks conserved residue(s) required for the propagation of feature annotation.</text>
</comment>
<dbReference type="KEGG" id="nai:NECAME_07033"/>
<reference evidence="5" key="1">
    <citation type="journal article" date="2014" name="Nat. Genet.">
        <title>Genome of the human hookworm Necator americanus.</title>
        <authorList>
            <person name="Tang Y.T."/>
            <person name="Gao X."/>
            <person name="Rosa B.A."/>
            <person name="Abubucker S."/>
            <person name="Hallsworth-Pepin K."/>
            <person name="Martin J."/>
            <person name="Tyagi R."/>
            <person name="Heizer E."/>
            <person name="Zhang X."/>
            <person name="Bhonagiri-Palsikar V."/>
            <person name="Minx P."/>
            <person name="Warren W.C."/>
            <person name="Wang Q."/>
            <person name="Zhan B."/>
            <person name="Hotez P.J."/>
            <person name="Sternberg P.W."/>
            <person name="Dougall A."/>
            <person name="Gaze S.T."/>
            <person name="Mulvenna J."/>
            <person name="Sotillo J."/>
            <person name="Ranganathan S."/>
            <person name="Rabelo E.M."/>
            <person name="Wilson R.K."/>
            <person name="Felgner P.L."/>
            <person name="Bethony J."/>
            <person name="Hawdon J.M."/>
            <person name="Gasser R.B."/>
            <person name="Loukas A."/>
            <person name="Mitreva M."/>
        </authorList>
    </citation>
    <scope>NUCLEOTIDE SEQUENCE [LARGE SCALE GENOMIC DNA]</scope>
</reference>
<name>W2TR47_NECAM</name>
<dbReference type="InterPro" id="IPR001791">
    <property type="entry name" value="Laminin_G"/>
</dbReference>
<dbReference type="OMA" id="CDRTEMK"/>
<accession>W2TR47</accession>
<feature type="domain" description="Laminin G" evidence="3">
    <location>
        <begin position="99"/>
        <end position="280"/>
    </location>
</feature>
<evidence type="ECO:0000259" key="3">
    <source>
        <dbReference type="PROSITE" id="PS50025"/>
    </source>
</evidence>
<dbReference type="GO" id="GO:0016020">
    <property type="term" value="C:membrane"/>
    <property type="evidence" value="ECO:0007669"/>
    <property type="project" value="UniProtKB-SubCell"/>
</dbReference>
<dbReference type="SMART" id="SM00282">
    <property type="entry name" value="LamG"/>
    <property type="match status" value="1"/>
</dbReference>
<feature type="signal peptide" evidence="2">
    <location>
        <begin position="1"/>
        <end position="20"/>
    </location>
</feature>
<organism evidence="4 5">
    <name type="scientific">Necator americanus</name>
    <name type="common">Human hookworm</name>
    <dbReference type="NCBI Taxonomy" id="51031"/>
    <lineage>
        <taxon>Eukaryota</taxon>
        <taxon>Metazoa</taxon>
        <taxon>Ecdysozoa</taxon>
        <taxon>Nematoda</taxon>
        <taxon>Chromadorea</taxon>
        <taxon>Rhabditida</taxon>
        <taxon>Rhabditina</taxon>
        <taxon>Rhabditomorpha</taxon>
        <taxon>Strongyloidea</taxon>
        <taxon>Ancylostomatidae</taxon>
        <taxon>Bunostominae</taxon>
        <taxon>Necator</taxon>
    </lineage>
</organism>
<evidence type="ECO:0000313" key="5">
    <source>
        <dbReference type="Proteomes" id="UP000053676"/>
    </source>
</evidence>
<dbReference type="PROSITE" id="PS50025">
    <property type="entry name" value="LAM_G_DOMAIN"/>
    <property type="match status" value="1"/>
</dbReference>
<dbReference type="InterPro" id="IPR013320">
    <property type="entry name" value="ConA-like_dom_sf"/>
</dbReference>
<evidence type="ECO:0000313" key="4">
    <source>
        <dbReference type="EMBL" id="ETN84149.1"/>
    </source>
</evidence>
<dbReference type="EMBL" id="KI658010">
    <property type="protein sequence ID" value="ETN84149.1"/>
    <property type="molecule type" value="Genomic_DNA"/>
</dbReference>
<feature type="chain" id="PRO_5004825670" evidence="2">
    <location>
        <begin position="21"/>
        <end position="355"/>
    </location>
</feature>
<gene>
    <name evidence="4" type="ORF">NECAME_07033</name>
</gene>
<dbReference type="CDD" id="cd00110">
    <property type="entry name" value="LamG"/>
    <property type="match status" value="1"/>
</dbReference>
<evidence type="ECO:0000256" key="2">
    <source>
        <dbReference type="SAM" id="SignalP"/>
    </source>
</evidence>
<proteinExistence type="predicted"/>
<dbReference type="InterPro" id="IPR050372">
    <property type="entry name" value="Neurexin-related_CASP"/>
</dbReference>
<dbReference type="Gene3D" id="2.10.25.10">
    <property type="entry name" value="Laminin"/>
    <property type="match status" value="1"/>
</dbReference>